<reference evidence="1" key="1">
    <citation type="submission" date="2014-11" db="EMBL/GenBank/DDBJ databases">
        <authorList>
            <person name="Otto D Thomas"/>
            <person name="Naeem Raeece"/>
        </authorList>
    </citation>
    <scope>NUCLEOTIDE SEQUENCE</scope>
</reference>
<accession>A0A0G4HPA1</accession>
<organism evidence="1">
    <name type="scientific">Chromera velia CCMP2878</name>
    <dbReference type="NCBI Taxonomy" id="1169474"/>
    <lineage>
        <taxon>Eukaryota</taxon>
        <taxon>Sar</taxon>
        <taxon>Alveolata</taxon>
        <taxon>Colpodellida</taxon>
        <taxon>Chromeraceae</taxon>
        <taxon>Chromera</taxon>
    </lineage>
</organism>
<gene>
    <name evidence="1" type="ORF">Cvel_29680</name>
</gene>
<sequence length="428" mass="48080">MLPVLFVVQFVSAPVDPGTEELDTAFARFPWYRRRLTDNICADVEDIIRATTWQNAGAGEGTFSLEHVRVAQEDQMDTSLFRDGEGRFLLRAEICVSGLEVKQEESAPFPGLMKQLTAIKERLEKPDFLLGWRGACRALSRSDPPEIPPPLADTAPIFNKVLLSLGGPESKHAVSVTGLLYKYELVIVSPKEKIQTEEGGLKNFPELVANMLKTLTEAVDALIRSDPPTDSLKRDTFRKEFLPELKAEGTGAEKYGALAFGCRRGLSGLKGGGGRDLKDPQYAHLNHDWLTCEEGDPLKGMQYEGRDMCNPAREKLARLRVPLPILQDPAFIFEGSGRIQAEKEALERRLCSLLTLQNLRNQVEELSLHSDEFGYQAGFCRRYLKKEAVVFVERRQQLVPQRGTPLMNEADLSEFIRQEAFEQGRRSQ</sequence>
<proteinExistence type="predicted"/>
<name>A0A0G4HPA1_9ALVE</name>
<dbReference type="AlphaFoldDB" id="A0A0G4HPA1"/>
<protein>
    <submittedName>
        <fullName evidence="1">Uncharacterized protein</fullName>
    </submittedName>
</protein>
<evidence type="ECO:0000313" key="1">
    <source>
        <dbReference type="EMBL" id="CEM45971.1"/>
    </source>
</evidence>
<dbReference type="EMBL" id="CDMZ01003331">
    <property type="protein sequence ID" value="CEM45971.1"/>
    <property type="molecule type" value="Genomic_DNA"/>
</dbReference>
<dbReference type="VEuPathDB" id="CryptoDB:Cvel_29680"/>